<dbReference type="VEuPathDB" id="CryptoDB:GNI_040040"/>
<organism evidence="2 3">
    <name type="scientific">Gregarina niphandrodes</name>
    <name type="common">Septate eugregarine</name>
    <dbReference type="NCBI Taxonomy" id="110365"/>
    <lineage>
        <taxon>Eukaryota</taxon>
        <taxon>Sar</taxon>
        <taxon>Alveolata</taxon>
        <taxon>Apicomplexa</taxon>
        <taxon>Conoidasida</taxon>
        <taxon>Gregarinasina</taxon>
        <taxon>Eugregarinorida</taxon>
        <taxon>Gregarinidae</taxon>
        <taxon>Gregarina</taxon>
    </lineage>
</organism>
<feature type="domain" description="GST N-terminal" evidence="1">
    <location>
        <begin position="225"/>
        <end position="309"/>
    </location>
</feature>
<dbReference type="InterPro" id="IPR036249">
    <property type="entry name" value="Thioredoxin-like_sf"/>
</dbReference>
<reference evidence="2" key="1">
    <citation type="submission" date="2013-12" db="EMBL/GenBank/DDBJ databases">
        <authorList>
            <person name="Omoto C.K."/>
            <person name="Sibley D."/>
            <person name="Venepally P."/>
            <person name="Hadjithomas M."/>
            <person name="Karamycheva S."/>
            <person name="Brunk B."/>
            <person name="Roos D."/>
            <person name="Caler E."/>
            <person name="Lorenzi H."/>
        </authorList>
    </citation>
    <scope>NUCLEOTIDE SEQUENCE</scope>
</reference>
<evidence type="ECO:0000313" key="2">
    <source>
        <dbReference type="EMBL" id="EZG78204.1"/>
    </source>
</evidence>
<evidence type="ECO:0000259" key="1">
    <source>
        <dbReference type="Pfam" id="PF13417"/>
    </source>
</evidence>
<dbReference type="InterPro" id="IPR011767">
    <property type="entry name" value="GLR_AS"/>
</dbReference>
<comment type="caution">
    <text evidence="2">The sequence shown here is derived from an EMBL/GenBank/DDBJ whole genome shotgun (WGS) entry which is preliminary data.</text>
</comment>
<dbReference type="Gene3D" id="3.40.30.10">
    <property type="entry name" value="Glutaredoxin"/>
    <property type="match status" value="2"/>
</dbReference>
<gene>
    <name evidence="2" type="ORF">GNI_040040</name>
</gene>
<keyword evidence="3" id="KW-1185">Reference proteome</keyword>
<dbReference type="OMA" id="MVIHQIK"/>
<dbReference type="PANTHER" id="PTHR45288:SF1">
    <property type="entry name" value="THIOREDOXIN FAMILY PROTEIN"/>
    <property type="match status" value="1"/>
</dbReference>
<dbReference type="eggNOG" id="ENOG502QUYC">
    <property type="taxonomic scope" value="Eukaryota"/>
</dbReference>
<dbReference type="Proteomes" id="UP000019763">
    <property type="component" value="Unassembled WGS sequence"/>
</dbReference>
<dbReference type="PROSITE" id="PS00195">
    <property type="entry name" value="GLUTAREDOXIN_1"/>
    <property type="match status" value="1"/>
</dbReference>
<protein>
    <submittedName>
        <fullName evidence="2">Glutathione S-transferase domain protein</fullName>
    </submittedName>
</protein>
<feature type="domain" description="GST N-terminal" evidence="1">
    <location>
        <begin position="67"/>
        <end position="172"/>
    </location>
</feature>
<name>A0A023BAG5_GRENI</name>
<dbReference type="GO" id="GO:0016740">
    <property type="term" value="F:transferase activity"/>
    <property type="evidence" value="ECO:0007669"/>
    <property type="project" value="UniProtKB-KW"/>
</dbReference>
<dbReference type="AlphaFoldDB" id="A0A023BAG5"/>
<dbReference type="GeneID" id="22911546"/>
<accession>A0A023BAG5</accession>
<sequence length="321" mass="36933">MAFESWKLVLLHWMDLSFQFTKEHFVWGYLVLDQLTLMLASLSRLMSGYISADGLEQCRRPVKPLELYEFQACPYCRRVRETLHYLAIDYICYPTPKESLKSQGVFINSRFRPAVKTLGGKCQFPFLVDKNVFDNAVEFDPKVSAIIKNNTRDGAVMLYESGDINAYLWAVYGDKAVPSLRWRIIQSEWFDSVSRVITMIARPCLDMGVFRAASRQPEKPLQFWGTEGSAPCARVLETLATLELPYHCHPMPQGYAPVRKAFAKEHADKISGWRKSVGFVKQPFLRDPNTGIDMFESRDIVQYLKKTYQTAPVPGERWITS</sequence>
<evidence type="ECO:0000313" key="3">
    <source>
        <dbReference type="Proteomes" id="UP000019763"/>
    </source>
</evidence>
<dbReference type="PANTHER" id="PTHR45288">
    <property type="entry name" value="THIOREDOXIN FAMILY PROTEIN"/>
    <property type="match status" value="1"/>
</dbReference>
<dbReference type="InterPro" id="IPR004045">
    <property type="entry name" value="Glutathione_S-Trfase_N"/>
</dbReference>
<dbReference type="EMBL" id="AFNH02000306">
    <property type="protein sequence ID" value="EZG78204.1"/>
    <property type="molecule type" value="Genomic_DNA"/>
</dbReference>
<dbReference type="OrthoDB" id="422574at2759"/>
<dbReference type="SUPFAM" id="SSF52833">
    <property type="entry name" value="Thioredoxin-like"/>
    <property type="match status" value="2"/>
</dbReference>
<dbReference type="Pfam" id="PF13417">
    <property type="entry name" value="GST_N_3"/>
    <property type="match status" value="2"/>
</dbReference>
<proteinExistence type="predicted"/>
<dbReference type="RefSeq" id="XP_011129424.1">
    <property type="nucleotide sequence ID" value="XM_011131122.1"/>
</dbReference>